<evidence type="ECO:0000313" key="5">
    <source>
        <dbReference type="EMBL" id="KAJ1732321.1"/>
    </source>
</evidence>
<dbReference type="PANTHER" id="PTHR46093:SF18">
    <property type="entry name" value="FIBRONECTIN TYPE-III DOMAIN-CONTAINING PROTEIN"/>
    <property type="match status" value="1"/>
</dbReference>
<keyword evidence="2" id="KW-0677">Repeat</keyword>
<dbReference type="Proteomes" id="UP001143981">
    <property type="component" value="Unassembled WGS sequence"/>
</dbReference>
<feature type="compositionally biased region" description="Low complexity" evidence="3">
    <location>
        <begin position="285"/>
        <end position="315"/>
    </location>
</feature>
<protein>
    <recommendedName>
        <fullName evidence="7">Galactose oxidase</fullName>
    </recommendedName>
</protein>
<dbReference type="OrthoDB" id="432528at2759"/>
<evidence type="ECO:0000313" key="6">
    <source>
        <dbReference type="Proteomes" id="UP001143981"/>
    </source>
</evidence>
<keyword evidence="4" id="KW-1133">Transmembrane helix</keyword>
<keyword evidence="4" id="KW-0812">Transmembrane</keyword>
<evidence type="ECO:0008006" key="7">
    <source>
        <dbReference type="Google" id="ProtNLM"/>
    </source>
</evidence>
<dbReference type="Gene3D" id="2.120.10.80">
    <property type="entry name" value="Kelch-type beta propeller"/>
    <property type="match status" value="3"/>
</dbReference>
<proteinExistence type="predicted"/>
<name>A0A9W7YFM9_9FUNG</name>
<feature type="transmembrane region" description="Helical" evidence="4">
    <location>
        <begin position="545"/>
        <end position="567"/>
    </location>
</feature>
<dbReference type="PANTHER" id="PTHR46093">
    <property type="entry name" value="ACYL-COA-BINDING DOMAIN-CONTAINING PROTEIN 5"/>
    <property type="match status" value="1"/>
</dbReference>
<accession>A0A9W7YFM9</accession>
<feature type="region of interest" description="Disordered" evidence="3">
    <location>
        <begin position="768"/>
        <end position="819"/>
    </location>
</feature>
<keyword evidence="4" id="KW-0472">Membrane</keyword>
<evidence type="ECO:0000256" key="2">
    <source>
        <dbReference type="ARBA" id="ARBA00022737"/>
    </source>
</evidence>
<keyword evidence="6" id="KW-1185">Reference proteome</keyword>
<evidence type="ECO:0000256" key="1">
    <source>
        <dbReference type="ARBA" id="ARBA00022441"/>
    </source>
</evidence>
<feature type="region of interest" description="Disordered" evidence="3">
    <location>
        <begin position="285"/>
        <end position="335"/>
    </location>
</feature>
<organism evidence="5 6">
    <name type="scientific">Coemansia biformis</name>
    <dbReference type="NCBI Taxonomy" id="1286918"/>
    <lineage>
        <taxon>Eukaryota</taxon>
        <taxon>Fungi</taxon>
        <taxon>Fungi incertae sedis</taxon>
        <taxon>Zoopagomycota</taxon>
        <taxon>Kickxellomycotina</taxon>
        <taxon>Kickxellomycetes</taxon>
        <taxon>Kickxellales</taxon>
        <taxon>Kickxellaceae</taxon>
        <taxon>Coemansia</taxon>
    </lineage>
</organism>
<dbReference type="SUPFAM" id="SSF117281">
    <property type="entry name" value="Kelch motif"/>
    <property type="match status" value="2"/>
</dbReference>
<gene>
    <name evidence="5" type="ORF">LPJ61_002099</name>
</gene>
<evidence type="ECO:0000256" key="3">
    <source>
        <dbReference type="SAM" id="MobiDB-lite"/>
    </source>
</evidence>
<dbReference type="InterPro" id="IPR015915">
    <property type="entry name" value="Kelch-typ_b-propeller"/>
</dbReference>
<evidence type="ECO:0000256" key="4">
    <source>
        <dbReference type="SAM" id="Phobius"/>
    </source>
</evidence>
<dbReference type="Pfam" id="PF24681">
    <property type="entry name" value="Kelch_KLHDC2_KLHL20_DRC7"/>
    <property type="match status" value="1"/>
</dbReference>
<sequence>MHARSRERRRASGAPASSISSIGRAVAALLAALVLAAVPLQYSHAATPAAGAVAAARRTTAYPGGAGLRWGHASVIADQMLYVFGGKQSEGNSMRDYAPGCLSLDLSSKFTTDNALWVSDCANKAPLLAGHTAVINKGLNMVILFGGAVPDDSSGPSSPLYLFSAEIKFWNTPSNADFPLALGNHSAAIDTATGDMIIHGGVFRDTSNLTNVVSNTTMHMVTMPDDHVSLVSSPTAVLIVVIPPAPQPAPSPSPKPTTSRAGVTITTRTVTTITTTASANATSTITATSTRSIAATEDGSTETRTSTRTRTTMSTNKHPTVASEPEPTQSSEGGLLGLPQGLLRKRGESAPVNSLLMTWTNATQPYGVAGRVGHTATILEQQGVMVVIGGFSEGKLVDMQTLFIYDTEQQVWRKRTASGQVPAPRRNHVATLVNNTGIVIHGGANADFSQALDDVAVLDTTTWAWQRPPVANAPAARYAHSAVQAGPYMMLMFGYVPASPLEAAPGDNGLYILDTTTWRFVTQFDPGTAHLSMMFTNQKLSGGTIFGLFVASLVALLVLLVLGYVGCAHYYNRHPRINDDENMTMLPTAELRDFGRRITMRLGVRGAPRNVARPAPARPQTRFLANRTNSSLGMPHAPRLSLTPTHDSIGDMLQDSRVASPEPVGSSEKPHSSIDGTRFSRRTHLDDVELPAGLRNRDAAPPVNAFAAATTAAAAGTDGALGPAGLLLAGNEPSRPTTSSSSALGPAHAAEAFLLNSSAPPAAHVLAARSSVGSNDRSALSDGLQPDPAVAHTDMPPVLRPWTADDGGSGLGRPTPGFAKPAAALRDSIDIGALLSQKQQFFVANPDDS</sequence>
<keyword evidence="1" id="KW-0880">Kelch repeat</keyword>
<dbReference type="AlphaFoldDB" id="A0A9W7YFM9"/>
<reference evidence="5" key="1">
    <citation type="submission" date="2022-07" db="EMBL/GenBank/DDBJ databases">
        <title>Phylogenomic reconstructions and comparative analyses of Kickxellomycotina fungi.</title>
        <authorList>
            <person name="Reynolds N.K."/>
            <person name="Stajich J.E."/>
            <person name="Barry K."/>
            <person name="Grigoriev I.V."/>
            <person name="Crous P."/>
            <person name="Smith M.E."/>
        </authorList>
    </citation>
    <scope>NUCLEOTIDE SEQUENCE</scope>
    <source>
        <strain evidence="5">BCRC 34381</strain>
    </source>
</reference>
<dbReference type="EMBL" id="JANBOI010000237">
    <property type="protein sequence ID" value="KAJ1732321.1"/>
    <property type="molecule type" value="Genomic_DNA"/>
</dbReference>
<comment type="caution">
    <text evidence="5">The sequence shown here is derived from an EMBL/GenBank/DDBJ whole genome shotgun (WGS) entry which is preliminary data.</text>
</comment>
<feature type="region of interest" description="Disordered" evidence="3">
    <location>
        <begin position="628"/>
        <end position="678"/>
    </location>
</feature>